<comment type="catalytic activity">
    <reaction evidence="3">
        <text>succinate semialdehyde + NADP(+) + H2O = succinate + NADPH + 2 H(+)</text>
        <dbReference type="Rhea" id="RHEA:13213"/>
        <dbReference type="ChEBI" id="CHEBI:15377"/>
        <dbReference type="ChEBI" id="CHEBI:15378"/>
        <dbReference type="ChEBI" id="CHEBI:30031"/>
        <dbReference type="ChEBI" id="CHEBI:57706"/>
        <dbReference type="ChEBI" id="CHEBI:57783"/>
        <dbReference type="ChEBI" id="CHEBI:58349"/>
        <dbReference type="EC" id="1.2.1.79"/>
    </reaction>
</comment>
<dbReference type="InterPro" id="IPR015590">
    <property type="entry name" value="Aldehyde_DH_dom"/>
</dbReference>
<dbReference type="InterPro" id="IPR016163">
    <property type="entry name" value="Ald_DH_C"/>
</dbReference>
<dbReference type="GO" id="GO:0036243">
    <property type="term" value="F:succinate-semialdehyde dehydrogenase (NADP+) activity"/>
    <property type="evidence" value="ECO:0007669"/>
    <property type="project" value="UniProtKB-EC"/>
</dbReference>
<gene>
    <name evidence="5" type="ORF">HMPREF0591_1045</name>
</gene>
<keyword evidence="6" id="KW-1185">Reference proteome</keyword>
<evidence type="ECO:0000313" key="6">
    <source>
        <dbReference type="Proteomes" id="UP000003653"/>
    </source>
</evidence>
<sequence>QAGPGSFYPPTVLTDCTPDMLVMREETFGPIAPVRVVPDFAAAVAEAADDRYGLAATVLTANMAHAQEAWRSLPVGTVKINAVFGGAPGGASEPRRASGTGFGFGPELLDEMTAMKVVHWSAPGG</sequence>
<accession>D5P4F1</accession>
<evidence type="ECO:0000256" key="1">
    <source>
        <dbReference type="ARBA" id="ARBA00039122"/>
    </source>
</evidence>
<dbReference type="RefSeq" id="WP_007170243.1">
    <property type="nucleotide sequence ID" value="NZ_GG770555.1"/>
</dbReference>
<evidence type="ECO:0000313" key="5">
    <source>
        <dbReference type="EMBL" id="EFG79148.1"/>
    </source>
</evidence>
<protein>
    <recommendedName>
        <fullName evidence="2">Putative succinate-semialdehyde dehydrogenase [NADP(+)] 2</fullName>
        <ecNumber evidence="1">1.2.1.79</ecNumber>
    </recommendedName>
</protein>
<dbReference type="EMBL" id="ADNV01000083">
    <property type="protein sequence ID" value="EFG79148.1"/>
    <property type="molecule type" value="Genomic_DNA"/>
</dbReference>
<evidence type="ECO:0000256" key="2">
    <source>
        <dbReference type="ARBA" id="ARBA00039663"/>
    </source>
</evidence>
<dbReference type="Proteomes" id="UP000003653">
    <property type="component" value="Unassembled WGS sequence"/>
</dbReference>
<dbReference type="Gene3D" id="3.40.309.10">
    <property type="entry name" value="Aldehyde Dehydrogenase, Chain A, domain 2"/>
    <property type="match status" value="1"/>
</dbReference>
<proteinExistence type="predicted"/>
<feature type="domain" description="Aldehyde dehydrogenase" evidence="4">
    <location>
        <begin position="4"/>
        <end position="118"/>
    </location>
</feature>
<dbReference type="AlphaFoldDB" id="D5P4F1"/>
<organism evidence="5 6">
    <name type="scientific">Mycobacterium parascrofulaceum ATCC BAA-614</name>
    <dbReference type="NCBI Taxonomy" id="525368"/>
    <lineage>
        <taxon>Bacteria</taxon>
        <taxon>Bacillati</taxon>
        <taxon>Actinomycetota</taxon>
        <taxon>Actinomycetes</taxon>
        <taxon>Mycobacteriales</taxon>
        <taxon>Mycobacteriaceae</taxon>
        <taxon>Mycobacterium</taxon>
        <taxon>Mycobacterium simiae complex</taxon>
    </lineage>
</organism>
<evidence type="ECO:0000256" key="3">
    <source>
        <dbReference type="ARBA" id="ARBA00048559"/>
    </source>
</evidence>
<dbReference type="InterPro" id="IPR016161">
    <property type="entry name" value="Ald_DH/histidinol_DH"/>
</dbReference>
<reference evidence="5 6" key="1">
    <citation type="submission" date="2010-04" db="EMBL/GenBank/DDBJ databases">
        <authorList>
            <person name="Muzny D."/>
            <person name="Qin X."/>
            <person name="Deng J."/>
            <person name="Jiang H."/>
            <person name="Liu Y."/>
            <person name="Qu J."/>
            <person name="Song X.-Z."/>
            <person name="Zhang L."/>
            <person name="Thornton R."/>
            <person name="Coyle M."/>
            <person name="Francisco L."/>
            <person name="Jackson L."/>
            <person name="Javaid M."/>
            <person name="Korchina V."/>
            <person name="Kovar C."/>
            <person name="Mata R."/>
            <person name="Mathew T."/>
            <person name="Ngo R."/>
            <person name="Nguyen L."/>
            <person name="Nguyen N."/>
            <person name="Okwuonu G."/>
            <person name="Ongeri F."/>
            <person name="Pham C."/>
            <person name="Simmons D."/>
            <person name="Wilczek-Boney K."/>
            <person name="Hale W."/>
            <person name="Jakkamsetti A."/>
            <person name="Pham P."/>
            <person name="Ruth R."/>
            <person name="San Lucas F."/>
            <person name="Warren J."/>
            <person name="Zhang J."/>
            <person name="Zhao Z."/>
            <person name="Zhou C."/>
            <person name="Zhu D."/>
            <person name="Lee S."/>
            <person name="Bess C."/>
            <person name="Blankenburg K."/>
            <person name="Forbes L."/>
            <person name="Fu Q."/>
            <person name="Gubbala S."/>
            <person name="Hirani K."/>
            <person name="Jayaseelan J.C."/>
            <person name="Lara F."/>
            <person name="Munidasa M."/>
            <person name="Palculict T."/>
            <person name="Patil S."/>
            <person name="Pu L.-L."/>
            <person name="Saada N."/>
            <person name="Tang L."/>
            <person name="Weissenberger G."/>
            <person name="Zhu Y."/>
            <person name="Hemphill L."/>
            <person name="Shang Y."/>
            <person name="Youmans B."/>
            <person name="Ayvaz T."/>
            <person name="Ross M."/>
            <person name="Santibanez J."/>
            <person name="Aqrawi P."/>
            <person name="Gross S."/>
            <person name="Joshi V."/>
            <person name="Fowler G."/>
            <person name="Nazareth L."/>
            <person name="Reid J."/>
            <person name="Worley K."/>
            <person name="Petrosino J."/>
            <person name="Highlander S."/>
            <person name="Gibbs R."/>
        </authorList>
    </citation>
    <scope>NUCLEOTIDE SEQUENCE [LARGE SCALE GENOMIC DNA]</scope>
    <source>
        <strain evidence="5 6">ATCC BAA-614</strain>
    </source>
</reference>
<dbReference type="EC" id="1.2.1.79" evidence="1"/>
<dbReference type="HOGENOM" id="CLU_1986283_0_0_11"/>
<dbReference type="PANTHER" id="PTHR11699">
    <property type="entry name" value="ALDEHYDE DEHYDROGENASE-RELATED"/>
    <property type="match status" value="1"/>
</dbReference>
<comment type="caution">
    <text evidence="5">The sequence shown here is derived from an EMBL/GenBank/DDBJ whole genome shotgun (WGS) entry which is preliminary data.</text>
</comment>
<dbReference type="eggNOG" id="COG1012">
    <property type="taxonomic scope" value="Bacteria"/>
</dbReference>
<dbReference type="SUPFAM" id="SSF53720">
    <property type="entry name" value="ALDH-like"/>
    <property type="match status" value="1"/>
</dbReference>
<name>D5P4F1_9MYCO</name>
<feature type="non-terminal residue" evidence="5">
    <location>
        <position position="1"/>
    </location>
</feature>
<dbReference type="Pfam" id="PF00171">
    <property type="entry name" value="Aldedh"/>
    <property type="match status" value="1"/>
</dbReference>
<evidence type="ECO:0000259" key="4">
    <source>
        <dbReference type="Pfam" id="PF00171"/>
    </source>
</evidence>